<keyword evidence="2" id="KW-0472">Membrane</keyword>
<evidence type="ECO:0000256" key="1">
    <source>
        <dbReference type="SAM" id="MobiDB-lite"/>
    </source>
</evidence>
<evidence type="ECO:0000256" key="2">
    <source>
        <dbReference type="SAM" id="Phobius"/>
    </source>
</evidence>
<feature type="region of interest" description="Disordered" evidence="1">
    <location>
        <begin position="86"/>
        <end position="121"/>
    </location>
</feature>
<evidence type="ECO:0000313" key="4">
    <source>
        <dbReference type="Proteomes" id="UP000322530"/>
    </source>
</evidence>
<evidence type="ECO:0008006" key="5">
    <source>
        <dbReference type="Google" id="ProtNLM"/>
    </source>
</evidence>
<dbReference type="RefSeq" id="WP_149399223.1">
    <property type="nucleotide sequence ID" value="NZ_BIXY01000001.1"/>
</dbReference>
<protein>
    <recommendedName>
        <fullName evidence="5">DUF805 domain-containing protein</fullName>
    </recommendedName>
</protein>
<keyword evidence="2" id="KW-0812">Transmembrane</keyword>
<gene>
    <name evidence="3" type="ORF">KDI_01080</name>
</gene>
<accession>A0A5A5T6A8</accession>
<keyword evidence="2" id="KW-1133">Transmembrane helix</keyword>
<feature type="compositionally biased region" description="Low complexity" evidence="1">
    <location>
        <begin position="86"/>
        <end position="99"/>
    </location>
</feature>
<feature type="transmembrane region" description="Helical" evidence="2">
    <location>
        <begin position="12"/>
        <end position="37"/>
    </location>
</feature>
<keyword evidence="4" id="KW-1185">Reference proteome</keyword>
<organism evidence="3 4">
    <name type="scientific">Dictyobacter arantiisoli</name>
    <dbReference type="NCBI Taxonomy" id="2014874"/>
    <lineage>
        <taxon>Bacteria</taxon>
        <taxon>Bacillati</taxon>
        <taxon>Chloroflexota</taxon>
        <taxon>Ktedonobacteria</taxon>
        <taxon>Ktedonobacterales</taxon>
        <taxon>Dictyobacteraceae</taxon>
        <taxon>Dictyobacter</taxon>
    </lineage>
</organism>
<dbReference type="Proteomes" id="UP000322530">
    <property type="component" value="Unassembled WGS sequence"/>
</dbReference>
<evidence type="ECO:0000313" key="3">
    <source>
        <dbReference type="EMBL" id="GCF06544.1"/>
    </source>
</evidence>
<comment type="caution">
    <text evidence="3">The sequence shown here is derived from an EMBL/GenBank/DDBJ whole genome shotgun (WGS) entry which is preliminary data.</text>
</comment>
<reference evidence="3 4" key="1">
    <citation type="submission" date="2019-01" db="EMBL/GenBank/DDBJ databases">
        <title>Draft genome sequence of Dictyobacter sp. Uno17.</title>
        <authorList>
            <person name="Wang C.M."/>
            <person name="Zheng Y."/>
            <person name="Sakai Y."/>
            <person name="Abe K."/>
            <person name="Yokota A."/>
            <person name="Yabe S."/>
        </authorList>
    </citation>
    <scope>NUCLEOTIDE SEQUENCE [LARGE SCALE GENOMIC DNA]</scope>
    <source>
        <strain evidence="3 4">Uno17</strain>
    </source>
</reference>
<proteinExistence type="predicted"/>
<dbReference type="AlphaFoldDB" id="A0A5A5T6A8"/>
<dbReference type="EMBL" id="BIXY01000001">
    <property type="protein sequence ID" value="GCF06544.1"/>
    <property type="molecule type" value="Genomic_DNA"/>
</dbReference>
<dbReference type="OrthoDB" id="166624at2"/>
<sequence length="121" mass="13488">MSSNSGTPDYSSFLAIYGVVMLVIILVSIVFSLVIWWRIFSRAGYSGALSLLMFVPIGNLIVLLVLAFGEWPIYQELNMLRQQVRGPQQPYPSYNSYPQGPQPPQFPSGANQPGGPQYPQY</sequence>
<name>A0A5A5T6A8_9CHLR</name>
<feature type="transmembrane region" description="Helical" evidence="2">
    <location>
        <begin position="49"/>
        <end position="69"/>
    </location>
</feature>